<reference evidence="2" key="1">
    <citation type="journal article" date="2010" name="Res. Microbiol.">
        <title>Isolation and characterization of phi AB2: a novel bacteriophage of Acinetobacter baumannii.</title>
        <authorList>
            <person name="Lin N.T."/>
            <person name="Chiou P.Y."/>
            <person name="Chang K.C."/>
            <person name="Chen L.K."/>
            <person name="Lai M.J."/>
        </authorList>
    </citation>
    <scope>NUCLEOTIDE SEQUENCE</scope>
    <source>
        <strain evidence="2">PAB2-9</strain>
    </source>
</reference>
<feature type="coiled-coil region" evidence="1">
    <location>
        <begin position="23"/>
        <end position="53"/>
    </location>
</feature>
<evidence type="ECO:0000256" key="1">
    <source>
        <dbReference type="SAM" id="Coils"/>
    </source>
</evidence>
<protein>
    <submittedName>
        <fullName evidence="2">Uncharacterized protein pd9</fullName>
    </submittedName>
</protein>
<dbReference type="EMBL" id="GU979517">
    <property type="protein sequence ID" value="ADI44788.1"/>
    <property type="molecule type" value="Genomic_DNA"/>
</dbReference>
<accession>D7PVF3</accession>
<gene>
    <name evidence="2" type="primary">pd9</name>
</gene>
<organism evidence="2">
    <name type="scientific">Acinetobacter phage phiAB2</name>
    <dbReference type="NCBI Taxonomy" id="691319"/>
    <lineage>
        <taxon>Viruses</taxon>
    </lineage>
</organism>
<reference evidence="2" key="2">
    <citation type="submission" date="2010-03" db="EMBL/GenBank/DDBJ databases">
        <authorList>
            <person name="Lin N.-T."/>
        </authorList>
    </citation>
    <scope>NUCLEOTIDE SEQUENCE</scope>
    <source>
        <strain evidence="2">PAB2-9</strain>
    </source>
</reference>
<evidence type="ECO:0000313" key="2">
    <source>
        <dbReference type="EMBL" id="ADI44788.1"/>
    </source>
</evidence>
<name>D7PVF3_9VIRU</name>
<sequence>IVHSQQEVRDGFIKLRGDVLPLVHGLQEALQQAQEASEAAQEAANAAEVAAAQTQYYLRYFNPEIVYPKNARIMLDNGDIVKNTLPNNTTNPNLDMAGWVKVNSASQIIESSGLTQQQFNDVITNKEIYLSRLGAKFDGSDETAILQRAVDMADELTTIVFDKTGFKFSSVNYGTKSVSMRGVFTNNPRRIPVVVYITGAGIVGSGQVIRLDSLDFRSTGNKGDGANITLMDNPHANGTFLSVTNCAARNFSGVVFGFKDLIDSKISGFVPERNNLVFKFTLGTWVASTTITLEKVYAQMNTQVFDADRCGNSTMLDCIYEFNDSLGHINEGSWTVINYYR</sequence>
<keyword evidence="1" id="KW-0175">Coiled coil</keyword>
<feature type="non-terminal residue" evidence="2">
    <location>
        <position position="1"/>
    </location>
</feature>
<proteinExistence type="predicted"/>